<evidence type="ECO:0000256" key="10">
    <source>
        <dbReference type="ARBA" id="ARBA00023136"/>
    </source>
</evidence>
<dbReference type="RefSeq" id="XP_018139460.1">
    <property type="nucleotide sequence ID" value="XM_018288071.1"/>
</dbReference>
<evidence type="ECO:0000256" key="5">
    <source>
        <dbReference type="ARBA" id="ARBA00022525"/>
    </source>
</evidence>
<dbReference type="OrthoDB" id="2496787at2759"/>
<keyword evidence="6" id="KW-0325">Glycoprotein</keyword>
<keyword evidence="8" id="KW-0732">Signal</keyword>
<keyword evidence="5" id="KW-0964">Secreted</keyword>
<dbReference type="GO" id="GO:0005576">
    <property type="term" value="C:extracellular region"/>
    <property type="evidence" value="ECO:0007669"/>
    <property type="project" value="UniProtKB-SubCell"/>
</dbReference>
<dbReference type="Pfam" id="PF20684">
    <property type="entry name" value="Fung_rhodopsin"/>
    <property type="match status" value="1"/>
</dbReference>
<evidence type="ECO:0000256" key="12">
    <source>
        <dbReference type="ARBA" id="ARBA00023288"/>
    </source>
</evidence>
<dbReference type="InterPro" id="IPR008427">
    <property type="entry name" value="Extracellular_membr_CFEM_dom"/>
</dbReference>
<keyword evidence="6" id="KW-0336">GPI-anchor</keyword>
<comment type="caution">
    <text evidence="14">Lacks conserved residue(s) required for the propagation of feature annotation.</text>
</comment>
<evidence type="ECO:0000259" key="17">
    <source>
        <dbReference type="PROSITE" id="PS52012"/>
    </source>
</evidence>
<dbReference type="GeneID" id="28852065"/>
<feature type="transmembrane region" description="Helical" evidence="16">
    <location>
        <begin position="161"/>
        <end position="187"/>
    </location>
</feature>
<dbReference type="GO" id="GO:0098552">
    <property type="term" value="C:side of membrane"/>
    <property type="evidence" value="ECO:0007669"/>
    <property type="project" value="UniProtKB-KW"/>
</dbReference>
<feature type="transmembrane region" description="Helical" evidence="16">
    <location>
        <begin position="89"/>
        <end position="108"/>
    </location>
</feature>
<reference evidence="18 19" key="1">
    <citation type="journal article" date="2016" name="PLoS Pathog.">
        <title>Biosynthesis of antibiotic leucinostatins in bio-control fungus Purpureocillium lilacinum and their inhibition on phytophthora revealed by genome mining.</title>
        <authorList>
            <person name="Wang G."/>
            <person name="Liu Z."/>
            <person name="Lin R."/>
            <person name="Li E."/>
            <person name="Mao Z."/>
            <person name="Ling J."/>
            <person name="Yang Y."/>
            <person name="Yin W.B."/>
            <person name="Xie B."/>
        </authorList>
    </citation>
    <scope>NUCLEOTIDE SEQUENCE [LARGE SCALE GENOMIC DNA]</scope>
    <source>
        <strain evidence="18">170</strain>
    </source>
</reference>
<dbReference type="KEGG" id="pchm:VFPPC_09552"/>
<feature type="transmembrane region" description="Helical" evidence="16">
    <location>
        <begin position="281"/>
        <end position="300"/>
    </location>
</feature>
<comment type="similarity">
    <text evidence="13">Belongs to the SAT4 family.</text>
</comment>
<dbReference type="InterPro" id="IPR049326">
    <property type="entry name" value="Rhodopsin_dom_fungi"/>
</dbReference>
<evidence type="ECO:0000256" key="3">
    <source>
        <dbReference type="ARBA" id="ARBA00004613"/>
    </source>
</evidence>
<evidence type="ECO:0000256" key="13">
    <source>
        <dbReference type="ARBA" id="ARBA00038359"/>
    </source>
</evidence>
<evidence type="ECO:0000256" key="8">
    <source>
        <dbReference type="ARBA" id="ARBA00022729"/>
    </source>
</evidence>
<feature type="transmembrane region" description="Helical" evidence="16">
    <location>
        <begin position="120"/>
        <end position="141"/>
    </location>
</feature>
<evidence type="ECO:0000256" key="4">
    <source>
        <dbReference type="ARBA" id="ARBA00010031"/>
    </source>
</evidence>
<evidence type="ECO:0000256" key="15">
    <source>
        <dbReference type="SAM" id="MobiDB-lite"/>
    </source>
</evidence>
<feature type="region of interest" description="Disordered" evidence="15">
    <location>
        <begin position="413"/>
        <end position="432"/>
    </location>
</feature>
<dbReference type="Pfam" id="PF05730">
    <property type="entry name" value="CFEM"/>
    <property type="match status" value="1"/>
</dbReference>
<evidence type="ECO:0000313" key="19">
    <source>
        <dbReference type="Proteomes" id="UP000078397"/>
    </source>
</evidence>
<gene>
    <name evidence="18" type="ORF">VFPPC_09552</name>
</gene>
<evidence type="ECO:0000256" key="1">
    <source>
        <dbReference type="ARBA" id="ARBA00004141"/>
    </source>
</evidence>
<keyword evidence="12" id="KW-0449">Lipoprotein</keyword>
<feature type="domain" description="CFEM" evidence="17">
    <location>
        <begin position="1"/>
        <end position="103"/>
    </location>
</feature>
<protein>
    <recommendedName>
        <fullName evidence="17">CFEM domain-containing protein</fullName>
    </recommendedName>
</protein>
<dbReference type="STRING" id="1380566.A0A179F8J7"/>
<comment type="caution">
    <text evidence="18">The sequence shown here is derived from an EMBL/GenBank/DDBJ whole genome shotgun (WGS) entry which is preliminary data.</text>
</comment>
<proteinExistence type="inferred from homology"/>
<evidence type="ECO:0000256" key="7">
    <source>
        <dbReference type="ARBA" id="ARBA00022692"/>
    </source>
</evidence>
<name>A0A179F8J7_METCM</name>
<keyword evidence="11 14" id="KW-1015">Disulfide bond</keyword>
<dbReference type="InterPro" id="IPR052337">
    <property type="entry name" value="SAT4-like"/>
</dbReference>
<organism evidence="18 19">
    <name type="scientific">Pochonia chlamydosporia 170</name>
    <dbReference type="NCBI Taxonomy" id="1380566"/>
    <lineage>
        <taxon>Eukaryota</taxon>
        <taxon>Fungi</taxon>
        <taxon>Dikarya</taxon>
        <taxon>Ascomycota</taxon>
        <taxon>Pezizomycotina</taxon>
        <taxon>Sordariomycetes</taxon>
        <taxon>Hypocreomycetidae</taxon>
        <taxon>Hypocreales</taxon>
        <taxon>Clavicipitaceae</taxon>
        <taxon>Pochonia</taxon>
    </lineage>
</organism>
<keyword evidence="10 16" id="KW-0472">Membrane</keyword>
<evidence type="ECO:0000256" key="11">
    <source>
        <dbReference type="ARBA" id="ARBA00023157"/>
    </source>
</evidence>
<evidence type="ECO:0000313" key="18">
    <source>
        <dbReference type="EMBL" id="OAQ61756.1"/>
    </source>
</evidence>
<keyword evidence="7 16" id="KW-0812">Transmembrane</keyword>
<dbReference type="PANTHER" id="PTHR33048:SF143">
    <property type="entry name" value="EXTRACELLULAR MEMBRANE PROTEIN CFEM DOMAIN-CONTAINING PROTEIN-RELATED"/>
    <property type="match status" value="1"/>
</dbReference>
<evidence type="ECO:0000256" key="14">
    <source>
        <dbReference type="PROSITE-ProRule" id="PRU01356"/>
    </source>
</evidence>
<feature type="compositionally biased region" description="Basic and acidic residues" evidence="15">
    <location>
        <begin position="415"/>
        <end position="432"/>
    </location>
</feature>
<dbReference type="PANTHER" id="PTHR33048">
    <property type="entry name" value="PTH11-LIKE INTEGRAL MEMBRANE PROTEIN (AFU_ORTHOLOGUE AFUA_5G11245)"/>
    <property type="match status" value="1"/>
</dbReference>
<feature type="disulfide bond" evidence="14">
    <location>
        <begin position="43"/>
        <end position="76"/>
    </location>
</feature>
<keyword evidence="19" id="KW-1185">Reference proteome</keyword>
<dbReference type="Proteomes" id="UP000078397">
    <property type="component" value="Unassembled WGS sequence"/>
</dbReference>
<keyword evidence="9 16" id="KW-1133">Transmembrane helix</keyword>
<evidence type="ECO:0000256" key="6">
    <source>
        <dbReference type="ARBA" id="ARBA00022622"/>
    </source>
</evidence>
<feature type="transmembrane region" description="Helical" evidence="16">
    <location>
        <begin position="199"/>
        <end position="220"/>
    </location>
</feature>
<comment type="similarity">
    <text evidence="4">Belongs to the RBT5 family.</text>
</comment>
<evidence type="ECO:0000256" key="16">
    <source>
        <dbReference type="SAM" id="Phobius"/>
    </source>
</evidence>
<evidence type="ECO:0000256" key="9">
    <source>
        <dbReference type="ARBA" id="ARBA00022989"/>
    </source>
</evidence>
<evidence type="ECO:0000256" key="2">
    <source>
        <dbReference type="ARBA" id="ARBA00004589"/>
    </source>
</evidence>
<dbReference type="EMBL" id="LSBJ02000007">
    <property type="protein sequence ID" value="OAQ61756.1"/>
    <property type="molecule type" value="Genomic_DNA"/>
</dbReference>
<comment type="subcellular location">
    <subcellularLocation>
        <location evidence="2">Membrane</location>
        <topology evidence="2">Lipid-anchor</topology>
        <topology evidence="2">GPI-anchor</topology>
    </subcellularLocation>
    <subcellularLocation>
        <location evidence="1">Membrane</location>
        <topology evidence="1">Multi-pass membrane protein</topology>
    </subcellularLocation>
    <subcellularLocation>
        <location evidence="3">Secreted</location>
    </subcellularLocation>
</comment>
<sequence>MAVYTPATWPVPPDIPTCAIDCLDLTTPQSICDKGFLSPDCLCNDRLFIELMVSCVPKSCTIKEALLSANISQTICDFPQRSKTEQYKHISMALAAVTTAFVVQRFAYKIYAKVGLHLDDLFILLTVLIGIPCTVINTHKLTENGIGRDVWTITPDQRTKFNVYIFIAETLYFAAVSLFKLAMLSFYLRVFSGKWTRRLVWVTIAVDFLLGVVYVLLSVLQCQPISYFWHRWDGEHTGKCLDRDAIVQSNAAVSLALDFWMLALPLWKLRNLKLDWKNKLGVGLMFFVGTFVSVGSIIRLKAVIRFRSDTLNPTRDVYDLAVWSAVEINIGLICVCLPSLRQLLVKQLPPLLASTRRRYTRQSSSAQLNQHWNVLPSPEMMKPLPAVPREERNGFAFLRPVYMTRNGELQLVVTDHAETRSSTSEEGRTSRE</sequence>
<dbReference type="AlphaFoldDB" id="A0A179F8J7"/>
<accession>A0A179F8J7</accession>
<dbReference type="PROSITE" id="PS52012">
    <property type="entry name" value="CFEM"/>
    <property type="match status" value="1"/>
</dbReference>